<reference evidence="2" key="3">
    <citation type="journal article" date="2017" name="Plant Physiol. Biochem.">
        <title>Differential oxidative and antioxidative response of duckweed Lemna minor toward plant growth promoting/inhibiting bacteria.</title>
        <authorList>
            <person name="Ishizawa H."/>
            <person name="Kuroda M."/>
            <person name="Morikawa M."/>
            <person name="Ike M."/>
        </authorList>
    </citation>
    <scope>NUCLEOTIDE SEQUENCE [LARGE SCALE GENOMIC DNA]</scope>
    <source>
        <strain evidence="2">H3</strain>
    </source>
</reference>
<dbReference type="InterPro" id="IPR056912">
    <property type="entry name" value="Phage_JBD30_tail_term-like"/>
</dbReference>
<dbReference type="KEGG" id="amah:DLM_0790"/>
<dbReference type="Proteomes" id="UP000198290">
    <property type="component" value="Chromosome"/>
</dbReference>
<reference evidence="2" key="1">
    <citation type="journal article" date="2017" name="Biotechnol. Biofuels">
        <title>Evaluation of environmental bacterial communities as a factor affecting the growth of duckweed Lemna minor.</title>
        <authorList>
            <person name="Ishizawa H."/>
            <person name="Kuroda M."/>
            <person name="Morikawa M."/>
            <person name="Ike M."/>
        </authorList>
    </citation>
    <scope>NUCLEOTIDE SEQUENCE [LARGE SCALE GENOMIC DNA]</scope>
    <source>
        <strain evidence="2">H3</strain>
    </source>
</reference>
<name>A0A3G9G8Z7_9NEIS</name>
<protein>
    <submittedName>
        <fullName evidence="1">Phage protein</fullName>
    </submittedName>
</protein>
<dbReference type="OrthoDB" id="8593844at2"/>
<evidence type="ECO:0000313" key="1">
    <source>
        <dbReference type="EMBL" id="BBF84440.1"/>
    </source>
</evidence>
<reference evidence="1 2" key="2">
    <citation type="journal article" date="2017" name="Genome Announc.">
        <title>Draft genome sequence of Aquitalea magnusonii strain H3, a plant growth-promoting bacterium of duckweed Lemna minor.</title>
        <authorList>
            <person name="Ishizawa H."/>
            <person name="Kuroda M."/>
            <person name="Ike M."/>
        </authorList>
    </citation>
    <scope>NUCLEOTIDE SEQUENCE [LARGE SCALE GENOMIC DNA]</scope>
    <source>
        <strain evidence="1 2">H3</strain>
    </source>
</reference>
<proteinExistence type="predicted"/>
<dbReference type="Pfam" id="PF23840">
    <property type="entry name" value="Phage_tail_terminator"/>
    <property type="match status" value="1"/>
</dbReference>
<organism evidence="1 2">
    <name type="scientific">Aquitalea magnusonii</name>
    <dbReference type="NCBI Taxonomy" id="332411"/>
    <lineage>
        <taxon>Bacteria</taxon>
        <taxon>Pseudomonadati</taxon>
        <taxon>Pseudomonadota</taxon>
        <taxon>Betaproteobacteria</taxon>
        <taxon>Neisseriales</taxon>
        <taxon>Chromobacteriaceae</taxon>
        <taxon>Aquitalea</taxon>
    </lineage>
</organism>
<evidence type="ECO:0000313" key="2">
    <source>
        <dbReference type="Proteomes" id="UP000198290"/>
    </source>
</evidence>
<dbReference type="RefSeq" id="WP_089086427.1">
    <property type="nucleotide sequence ID" value="NZ_AP018823.1"/>
</dbReference>
<keyword evidence="2" id="KW-1185">Reference proteome</keyword>
<sequence>MRPDRPDHLALGKHIVTQLKAQISDVRQIVQRGELTDVTSGEQVSPSLYVIYVRDVLPGDGQSQEAQNHILQQWMVVAALQGSADQMLAKAGELLAKVRAALLGWTPDVGLYDPLQASTPPAALYISDWGYFPLLFTADFYA</sequence>
<gene>
    <name evidence="1" type="ORF">DLM_0790</name>
</gene>
<accession>A0A3G9G8Z7</accession>
<dbReference type="EMBL" id="AP018823">
    <property type="protein sequence ID" value="BBF84440.1"/>
    <property type="molecule type" value="Genomic_DNA"/>
</dbReference>
<dbReference type="AlphaFoldDB" id="A0A3G9G8Z7"/>